<protein>
    <submittedName>
        <fullName evidence="3">Uncharacterized protein</fullName>
    </submittedName>
</protein>
<accession>A0A7G2C3C3</accession>
<keyword evidence="4" id="KW-1185">Reference proteome</keyword>
<dbReference type="EMBL" id="LR877145">
    <property type="protein sequence ID" value="CAD2213207.1"/>
    <property type="molecule type" value="Genomic_DNA"/>
</dbReference>
<evidence type="ECO:0000256" key="2">
    <source>
        <dbReference type="SAM" id="SignalP"/>
    </source>
</evidence>
<feature type="transmembrane region" description="Helical" evidence="1">
    <location>
        <begin position="263"/>
        <end position="287"/>
    </location>
</feature>
<keyword evidence="1" id="KW-0812">Transmembrane</keyword>
<feature type="transmembrane region" description="Helical" evidence="1">
    <location>
        <begin position="67"/>
        <end position="88"/>
    </location>
</feature>
<feature type="transmembrane region" description="Helical" evidence="1">
    <location>
        <begin position="228"/>
        <end position="251"/>
    </location>
</feature>
<feature type="transmembrane region" description="Helical" evidence="1">
    <location>
        <begin position="124"/>
        <end position="149"/>
    </location>
</feature>
<dbReference type="Proteomes" id="UP000515908">
    <property type="component" value="Chromosome 01"/>
</dbReference>
<keyword evidence="2" id="KW-0732">Signal</keyword>
<evidence type="ECO:0000313" key="3">
    <source>
        <dbReference type="EMBL" id="CAD2213207.1"/>
    </source>
</evidence>
<name>A0A7G2C3C3_9TRYP</name>
<feature type="signal peptide" evidence="2">
    <location>
        <begin position="1"/>
        <end position="28"/>
    </location>
</feature>
<sequence length="537" mass="59133">MFTKETKMKKYIFQCLLLLACHLYMTQAASVGLQYDDGTQNVLNCPNYATKREECDEDAYKWVVFTWAFPSLVVAAIILLFYIFYMIGKYCCNCCGGRRQHPNFCCPNTGLPAVYNRFDLMRPIFFAFICLALCVAGCVWGIVSTVGLYKQLGNLNTNTKDASDDLKTQSYRVNIRIRNISYYSASAGADVKIDLNDAYLSAQESSLSHMDSLREGTILKFKNKIQKYLWTMYVIGPLLAVFSLLAVIMAFCNCRHCGPMTLVFFFCFFGIISWGLQGLFMSDYFVLKQSCHQVEAYTMNNGNIMKALSGCDDDTLKAGSTALTEISTAYAVQECVLLWQACYDSSTDTTTNVGNGRVFNCPAEMGFIASTSAATGCKDVTAEDMIRWLKDSQLAVDASVLSDSNAQAEGYVCLDESGAVAASCTLAACAETCTTASKVLSSVGRTAKELTTSGKALQEFVRSTTGRSLNINSCDAILQTLVPPNYYACVQTRRNALGVRESWGLLALGCIVGIAVNILGAKRFIPMRDVLVPQYEQ</sequence>
<dbReference type="VEuPathDB" id="TriTrypDB:ADEAN_000064400"/>
<keyword evidence="1" id="KW-1133">Transmembrane helix</keyword>
<feature type="chain" id="PRO_5028944878" evidence="2">
    <location>
        <begin position="29"/>
        <end position="537"/>
    </location>
</feature>
<gene>
    <name evidence="3" type="ORF">ADEAN_000064400</name>
</gene>
<dbReference type="AlphaFoldDB" id="A0A7G2C3C3"/>
<organism evidence="3 4">
    <name type="scientific">Angomonas deanei</name>
    <dbReference type="NCBI Taxonomy" id="59799"/>
    <lineage>
        <taxon>Eukaryota</taxon>
        <taxon>Discoba</taxon>
        <taxon>Euglenozoa</taxon>
        <taxon>Kinetoplastea</taxon>
        <taxon>Metakinetoplastina</taxon>
        <taxon>Trypanosomatida</taxon>
        <taxon>Trypanosomatidae</taxon>
        <taxon>Strigomonadinae</taxon>
        <taxon>Angomonas</taxon>
    </lineage>
</organism>
<evidence type="ECO:0000256" key="1">
    <source>
        <dbReference type="SAM" id="Phobius"/>
    </source>
</evidence>
<keyword evidence="1" id="KW-0472">Membrane</keyword>
<feature type="transmembrane region" description="Helical" evidence="1">
    <location>
        <begin position="503"/>
        <end position="521"/>
    </location>
</feature>
<proteinExistence type="predicted"/>
<evidence type="ECO:0000313" key="4">
    <source>
        <dbReference type="Proteomes" id="UP000515908"/>
    </source>
</evidence>
<dbReference type="PROSITE" id="PS51257">
    <property type="entry name" value="PROKAR_LIPOPROTEIN"/>
    <property type="match status" value="1"/>
</dbReference>
<reference evidence="3 4" key="1">
    <citation type="submission" date="2020-08" db="EMBL/GenBank/DDBJ databases">
        <authorList>
            <person name="Newling K."/>
            <person name="Davey J."/>
            <person name="Forrester S."/>
        </authorList>
    </citation>
    <scope>NUCLEOTIDE SEQUENCE [LARGE SCALE GENOMIC DNA]</scope>
    <source>
        <strain evidence="4">Crithidia deanei Carvalho (ATCC PRA-265)</strain>
    </source>
</reference>